<evidence type="ECO:0000313" key="2">
    <source>
        <dbReference type="EMBL" id="GJD93847.1"/>
    </source>
</evidence>
<gene>
    <name evidence="2" type="ORF">OCOJLMKI_1045</name>
</gene>
<proteinExistence type="predicted"/>
<protein>
    <submittedName>
        <fullName evidence="2">Uncharacterized protein</fullName>
    </submittedName>
</protein>
<evidence type="ECO:0000256" key="1">
    <source>
        <dbReference type="SAM" id="MobiDB-lite"/>
    </source>
</evidence>
<keyword evidence="3" id="KW-1185">Reference proteome</keyword>
<dbReference type="RefSeq" id="WP_238243038.1">
    <property type="nucleotide sequence ID" value="NZ_BPQP01000016.1"/>
</dbReference>
<dbReference type="EMBL" id="BPQP01000016">
    <property type="protein sequence ID" value="GJD93847.1"/>
    <property type="molecule type" value="Genomic_DNA"/>
</dbReference>
<accession>A0ABQ4RUG2</accession>
<feature type="region of interest" description="Disordered" evidence="1">
    <location>
        <begin position="18"/>
        <end position="61"/>
    </location>
</feature>
<dbReference type="Proteomes" id="UP001055125">
    <property type="component" value="Unassembled WGS sequence"/>
</dbReference>
<feature type="compositionally biased region" description="Basic and acidic residues" evidence="1">
    <location>
        <begin position="49"/>
        <end position="61"/>
    </location>
</feature>
<sequence length="61" mass="6562">MGFVSATVMNEGKAAKVAGKAMEANPYPAGSQESADWLEGYTFDEAEQNVDREDSSDSNRT</sequence>
<reference evidence="2" key="1">
    <citation type="journal article" date="2021" name="Front. Microbiol.">
        <title>Comprehensive Comparative Genomics and Phenotyping of Methylobacterium Species.</title>
        <authorList>
            <person name="Alessa O."/>
            <person name="Ogura Y."/>
            <person name="Fujitani Y."/>
            <person name="Takami H."/>
            <person name="Hayashi T."/>
            <person name="Sahin N."/>
            <person name="Tani A."/>
        </authorList>
    </citation>
    <scope>NUCLEOTIDE SEQUENCE</scope>
    <source>
        <strain evidence="2">DSM 19015</strain>
    </source>
</reference>
<name>A0ABQ4RUG2_9HYPH</name>
<reference evidence="2" key="2">
    <citation type="submission" date="2021-08" db="EMBL/GenBank/DDBJ databases">
        <authorList>
            <person name="Tani A."/>
            <person name="Ola A."/>
            <person name="Ogura Y."/>
            <person name="Katsura K."/>
            <person name="Hayashi T."/>
        </authorList>
    </citation>
    <scope>NUCLEOTIDE SEQUENCE</scope>
    <source>
        <strain evidence="2">DSM 19015</strain>
    </source>
</reference>
<evidence type="ECO:0000313" key="3">
    <source>
        <dbReference type="Proteomes" id="UP001055125"/>
    </source>
</evidence>
<organism evidence="2 3">
    <name type="scientific">Methylobacterium iners</name>
    <dbReference type="NCBI Taxonomy" id="418707"/>
    <lineage>
        <taxon>Bacteria</taxon>
        <taxon>Pseudomonadati</taxon>
        <taxon>Pseudomonadota</taxon>
        <taxon>Alphaproteobacteria</taxon>
        <taxon>Hyphomicrobiales</taxon>
        <taxon>Methylobacteriaceae</taxon>
        <taxon>Methylobacterium</taxon>
    </lineage>
</organism>
<comment type="caution">
    <text evidence="2">The sequence shown here is derived from an EMBL/GenBank/DDBJ whole genome shotgun (WGS) entry which is preliminary data.</text>
</comment>